<feature type="domain" description="MADF" evidence="3">
    <location>
        <begin position="5"/>
        <end position="92"/>
    </location>
</feature>
<dbReference type="GO" id="GO:0006357">
    <property type="term" value="P:regulation of transcription by RNA polymerase II"/>
    <property type="evidence" value="ECO:0007669"/>
    <property type="project" value="TreeGrafter"/>
</dbReference>
<evidence type="ECO:0000313" key="6">
    <source>
        <dbReference type="Proteomes" id="UP001152888"/>
    </source>
</evidence>
<dbReference type="PANTHER" id="PTHR12243">
    <property type="entry name" value="MADF DOMAIN TRANSCRIPTION FACTOR"/>
    <property type="match status" value="1"/>
</dbReference>
<gene>
    <name evidence="5" type="ORF">ACAOBT_LOCUS31666</name>
</gene>
<feature type="compositionally biased region" description="Polar residues" evidence="2">
    <location>
        <begin position="105"/>
        <end position="115"/>
    </location>
</feature>
<organism evidence="5 6">
    <name type="scientific">Acanthoscelides obtectus</name>
    <name type="common">Bean weevil</name>
    <name type="synonym">Bruchus obtectus</name>
    <dbReference type="NCBI Taxonomy" id="200917"/>
    <lineage>
        <taxon>Eukaryota</taxon>
        <taxon>Metazoa</taxon>
        <taxon>Ecdysozoa</taxon>
        <taxon>Arthropoda</taxon>
        <taxon>Hexapoda</taxon>
        <taxon>Insecta</taxon>
        <taxon>Pterygota</taxon>
        <taxon>Neoptera</taxon>
        <taxon>Endopterygota</taxon>
        <taxon>Coleoptera</taxon>
        <taxon>Polyphaga</taxon>
        <taxon>Cucujiformia</taxon>
        <taxon>Chrysomeloidea</taxon>
        <taxon>Chrysomelidae</taxon>
        <taxon>Bruchinae</taxon>
        <taxon>Bruchini</taxon>
        <taxon>Acanthoscelides</taxon>
    </lineage>
</organism>
<keyword evidence="6" id="KW-1185">Reference proteome</keyword>
<feature type="domain" description="BESS" evidence="4">
    <location>
        <begin position="201"/>
        <end position="240"/>
    </location>
</feature>
<dbReference type="Pfam" id="PF10545">
    <property type="entry name" value="MADF_DNA_bdg"/>
    <property type="match status" value="1"/>
</dbReference>
<feature type="region of interest" description="Disordered" evidence="2">
    <location>
        <begin position="293"/>
        <end position="317"/>
    </location>
</feature>
<dbReference type="InterPro" id="IPR039353">
    <property type="entry name" value="TF_Adf1"/>
</dbReference>
<evidence type="ECO:0000259" key="3">
    <source>
        <dbReference type="PROSITE" id="PS51029"/>
    </source>
</evidence>
<dbReference type="EMBL" id="CAKOFQ010007990">
    <property type="protein sequence ID" value="CAH2010648.1"/>
    <property type="molecule type" value="Genomic_DNA"/>
</dbReference>
<evidence type="ECO:0000256" key="1">
    <source>
        <dbReference type="PROSITE-ProRule" id="PRU00371"/>
    </source>
</evidence>
<dbReference type="AlphaFoldDB" id="A0A9P0MAS7"/>
<dbReference type="InterPro" id="IPR006578">
    <property type="entry name" value="MADF-dom"/>
</dbReference>
<evidence type="ECO:0000259" key="4">
    <source>
        <dbReference type="PROSITE" id="PS51031"/>
    </source>
</evidence>
<accession>A0A9P0MAS7</accession>
<reference evidence="5" key="1">
    <citation type="submission" date="2022-03" db="EMBL/GenBank/DDBJ databases">
        <authorList>
            <person name="Sayadi A."/>
        </authorList>
    </citation>
    <scope>NUCLEOTIDE SEQUENCE</scope>
</reference>
<dbReference type="SMART" id="SM00595">
    <property type="entry name" value="MADF"/>
    <property type="match status" value="1"/>
</dbReference>
<dbReference type="Pfam" id="PF02944">
    <property type="entry name" value="BESS"/>
    <property type="match status" value="1"/>
</dbReference>
<dbReference type="PROSITE" id="PS51029">
    <property type="entry name" value="MADF"/>
    <property type="match status" value="1"/>
</dbReference>
<evidence type="ECO:0000256" key="2">
    <source>
        <dbReference type="SAM" id="MobiDB-lite"/>
    </source>
</evidence>
<dbReference type="GO" id="GO:0005634">
    <property type="term" value="C:nucleus"/>
    <property type="evidence" value="ECO:0007669"/>
    <property type="project" value="UniProtKB-SubCell"/>
</dbReference>
<comment type="subcellular location">
    <subcellularLocation>
        <location evidence="1">Nucleus</location>
    </subcellularLocation>
</comment>
<feature type="region of interest" description="Disordered" evidence="2">
    <location>
        <begin position="92"/>
        <end position="158"/>
    </location>
</feature>
<protein>
    <recommendedName>
        <fullName evidence="7">MADF domain-containing protein</fullName>
    </recommendedName>
</protein>
<dbReference type="OrthoDB" id="7294180at2759"/>
<comment type="caution">
    <text evidence="5">The sequence shown here is derived from an EMBL/GenBank/DDBJ whole genome shotgun (WGS) entry which is preliminary data.</text>
</comment>
<evidence type="ECO:0000313" key="5">
    <source>
        <dbReference type="EMBL" id="CAH2010648.1"/>
    </source>
</evidence>
<feature type="compositionally biased region" description="Acidic residues" evidence="2">
    <location>
        <begin position="116"/>
        <end position="131"/>
    </location>
</feature>
<proteinExistence type="predicted"/>
<dbReference type="InterPro" id="IPR004210">
    <property type="entry name" value="BESS_motif"/>
</dbReference>
<sequence length="387" mass="43372">MDVVQLINSVYHRRAIWDQSHPDHRNRYVLDKLWEEVANECNNQSVKKVSEKWKNLRDYFRKELKKIPLPRSGDPGEEALKRAPGLISKFLPRSSHSNLLDPDNDTQVSTPSTQMDENDGDYDEDEMDETQGVETQETEPDHTESVTPIQSTPKEPRTILKNRARKRSNQLDAFLEIEKKKLQYLDEKRVAADRGRALPVTDDDKLFFDSLLPHVVKIRPHRKLQFRNEIQNLVQKYAYEEYSNNQSTINSPVTLGPSLAPPPSASPRLGYAARGGTTISSTAQVPTPAALKLRRPATAAAPQEETSAAPGAAVDASGTSHVHAEWGEGHSGFHGMEVEVREEAAVADRAPSRETTALLGNNTPYYPITGNTSFNTNVFFICPEYSD</sequence>
<evidence type="ECO:0008006" key="7">
    <source>
        <dbReference type="Google" id="ProtNLM"/>
    </source>
</evidence>
<dbReference type="GO" id="GO:0003677">
    <property type="term" value="F:DNA binding"/>
    <property type="evidence" value="ECO:0007669"/>
    <property type="project" value="InterPro"/>
</dbReference>
<keyword evidence="1" id="KW-0539">Nucleus</keyword>
<dbReference type="Proteomes" id="UP001152888">
    <property type="component" value="Unassembled WGS sequence"/>
</dbReference>
<dbReference type="PANTHER" id="PTHR12243:SF67">
    <property type="entry name" value="COREPRESSOR OF PANGOLIN, ISOFORM A-RELATED"/>
    <property type="match status" value="1"/>
</dbReference>
<dbReference type="GO" id="GO:0005667">
    <property type="term" value="C:transcription regulator complex"/>
    <property type="evidence" value="ECO:0007669"/>
    <property type="project" value="TreeGrafter"/>
</dbReference>
<name>A0A9P0MAS7_ACAOB</name>
<dbReference type="PROSITE" id="PS51031">
    <property type="entry name" value="BESS"/>
    <property type="match status" value="1"/>
</dbReference>